<evidence type="ECO:0000256" key="2">
    <source>
        <dbReference type="ARBA" id="ARBA00022487"/>
    </source>
</evidence>
<feature type="chain" id="PRO_5043025993" evidence="6">
    <location>
        <begin position="24"/>
        <end position="504"/>
    </location>
</feature>
<feature type="region of interest" description="Disordered" evidence="5">
    <location>
        <begin position="178"/>
        <end position="209"/>
    </location>
</feature>
<organism evidence="7 8">
    <name type="scientific">Corynebacterium coyleae</name>
    <dbReference type="NCBI Taxonomy" id="53374"/>
    <lineage>
        <taxon>Bacteria</taxon>
        <taxon>Bacillati</taxon>
        <taxon>Actinomycetota</taxon>
        <taxon>Actinomycetes</taxon>
        <taxon>Mycobacteriales</taxon>
        <taxon>Corynebacteriaceae</taxon>
        <taxon>Corynebacterium</taxon>
    </lineage>
</organism>
<evidence type="ECO:0000256" key="1">
    <source>
        <dbReference type="ARBA" id="ARBA00007534"/>
    </source>
</evidence>
<dbReference type="PANTHER" id="PTHR33630:SF9">
    <property type="entry name" value="CUTINASE 4"/>
    <property type="match status" value="1"/>
</dbReference>
<dbReference type="SUPFAM" id="SSF53474">
    <property type="entry name" value="alpha/beta-Hydrolases"/>
    <property type="match status" value="1"/>
</dbReference>
<evidence type="ECO:0000256" key="3">
    <source>
        <dbReference type="ARBA" id="ARBA00022801"/>
    </source>
</evidence>
<evidence type="ECO:0000256" key="6">
    <source>
        <dbReference type="SAM" id="SignalP"/>
    </source>
</evidence>
<dbReference type="GO" id="GO:0052689">
    <property type="term" value="F:carboxylic ester hydrolase activity"/>
    <property type="evidence" value="ECO:0007669"/>
    <property type="project" value="UniProtKB-KW"/>
</dbReference>
<comment type="caution">
    <text evidence="7">The sequence shown here is derived from an EMBL/GenBank/DDBJ whole genome shotgun (WGS) entry which is preliminary data.</text>
</comment>
<name>A0AAP6XIT8_9CORY</name>
<protein>
    <submittedName>
        <fullName evidence="7">Cutinase family protein</fullName>
    </submittedName>
</protein>
<sequence>MRRPLAFLLSAALVPLMAPQAQALQLRCHPVHVIQAAGSGFSHSWHPSARESLFDDSSSPADDLQTRFGARTVSTFQVKYPASLGRFSVFGTSGNVPEGTEAATYGESVRYGRDVATLEMETVARHCPGTRFILIGYSQGAHLVGDAAAEVAAGRVRGVGADDIAAVLLFADPARAPLGDPVPQQPSRLYAEPPAGVRGRNGETVQTGGTTLNPAFEGLAGTRTTPFTGLEGKVLSLCNGADMACATEPTSPLRTLADVAMRDVTPGPFNAITGIRVARYRDLRAQGLPVREAFEQSGLSLIDATLIPQIIIEATTAATALGQHAARTSTTPPAEQAAIALLAALPELAKEGVTWPWLFQALEPLRDQAAQLLDDDTTAWLDLTLEVFRTIHAVEQFSWQLHRLGVIPRTPTGTEGRQAWAHSTVTALCGQVLDVTGLRATYEDPQNAVLVSSAQRAGDFGPRHMSYYKLGFTDIPGGFKVGGQTGYDYALGWLDRVVRGVVAK</sequence>
<evidence type="ECO:0000256" key="5">
    <source>
        <dbReference type="SAM" id="MobiDB-lite"/>
    </source>
</evidence>
<dbReference type="InterPro" id="IPR029058">
    <property type="entry name" value="AB_hydrolase_fold"/>
</dbReference>
<keyword evidence="2" id="KW-0719">Serine esterase</keyword>
<dbReference type="Pfam" id="PF01083">
    <property type="entry name" value="Cutinase"/>
    <property type="match status" value="1"/>
</dbReference>
<dbReference type="AlphaFoldDB" id="A0AAP6XIT8"/>
<evidence type="ECO:0000313" key="7">
    <source>
        <dbReference type="EMBL" id="NJJ03505.1"/>
    </source>
</evidence>
<dbReference type="InterPro" id="IPR000675">
    <property type="entry name" value="Cutinase/axe"/>
</dbReference>
<keyword evidence="4" id="KW-1015">Disulfide bond</keyword>
<proteinExistence type="inferred from homology"/>
<keyword evidence="3" id="KW-0378">Hydrolase</keyword>
<comment type="similarity">
    <text evidence="1">Belongs to the cutinase family.</text>
</comment>
<evidence type="ECO:0000256" key="4">
    <source>
        <dbReference type="ARBA" id="ARBA00023157"/>
    </source>
</evidence>
<dbReference type="Proteomes" id="UP000591626">
    <property type="component" value="Unassembled WGS sequence"/>
</dbReference>
<evidence type="ECO:0000313" key="8">
    <source>
        <dbReference type="Proteomes" id="UP000591626"/>
    </source>
</evidence>
<dbReference type="RefSeq" id="WP_167616067.1">
    <property type="nucleotide sequence ID" value="NZ_JAAUVV010000005.1"/>
</dbReference>
<dbReference type="PANTHER" id="PTHR33630">
    <property type="entry name" value="CUTINASE RV1984C-RELATED-RELATED"/>
    <property type="match status" value="1"/>
</dbReference>
<feature type="signal peptide" evidence="6">
    <location>
        <begin position="1"/>
        <end position="23"/>
    </location>
</feature>
<dbReference type="Gene3D" id="3.40.50.1820">
    <property type="entry name" value="alpha/beta hydrolase"/>
    <property type="match status" value="1"/>
</dbReference>
<dbReference type="EMBL" id="JAAUVV010000005">
    <property type="protein sequence ID" value="NJJ03505.1"/>
    <property type="molecule type" value="Genomic_DNA"/>
</dbReference>
<keyword evidence="6" id="KW-0732">Signal</keyword>
<dbReference type="SMART" id="SM01110">
    <property type="entry name" value="Cutinase"/>
    <property type="match status" value="1"/>
</dbReference>
<reference evidence="7 8" key="1">
    <citation type="submission" date="2020-03" db="EMBL/GenBank/DDBJ databases">
        <title>Draft genome sequences of bacterial isolates from the female urobiome.</title>
        <authorList>
            <person name="Miller-Ensminger T."/>
            <person name="Wolfe A.J."/>
            <person name="Putonti C."/>
        </authorList>
    </citation>
    <scope>NUCLEOTIDE SEQUENCE [LARGE SCALE GENOMIC DNA]</scope>
    <source>
        <strain evidence="7 8">UMB8490</strain>
    </source>
</reference>
<gene>
    <name evidence="7" type="ORF">HC138_03870</name>
</gene>
<accession>A0AAP6XIT8</accession>